<dbReference type="Pfam" id="PF13424">
    <property type="entry name" value="TPR_12"/>
    <property type="match status" value="2"/>
</dbReference>
<protein>
    <submittedName>
        <fullName evidence="4">G-protein-signaling modulator 1</fullName>
    </submittedName>
</protein>
<comment type="caution">
    <text evidence="4">The sequence shown here is derived from an EMBL/GenBank/DDBJ whole genome shotgun (WGS) entry which is preliminary data.</text>
</comment>
<dbReference type="SMART" id="SM00028">
    <property type="entry name" value="TPR"/>
    <property type="match status" value="5"/>
</dbReference>
<evidence type="ECO:0000256" key="1">
    <source>
        <dbReference type="ARBA" id="ARBA00009431"/>
    </source>
</evidence>
<dbReference type="InterPro" id="IPR019734">
    <property type="entry name" value="TPR_rpt"/>
</dbReference>
<feature type="repeat" description="TPR" evidence="2">
    <location>
        <begin position="214"/>
        <end position="247"/>
    </location>
</feature>
<dbReference type="InterPro" id="IPR011990">
    <property type="entry name" value="TPR-like_helical_dom_sf"/>
</dbReference>
<dbReference type="Pfam" id="PF00450">
    <property type="entry name" value="Peptidase_S10"/>
    <property type="match status" value="1"/>
</dbReference>
<keyword evidence="5" id="KW-1185">Reference proteome</keyword>
<dbReference type="Pfam" id="PF12770">
    <property type="entry name" value="CHAT"/>
    <property type="match status" value="1"/>
</dbReference>
<dbReference type="SUPFAM" id="SSF53474">
    <property type="entry name" value="alpha/beta-Hydrolases"/>
    <property type="match status" value="1"/>
</dbReference>
<dbReference type="AlphaFoldDB" id="A0A2B4R8P7"/>
<accession>A0A2B4R8P7</accession>
<dbReference type="InterPro" id="IPR001563">
    <property type="entry name" value="Peptidase_S10"/>
</dbReference>
<feature type="domain" description="CHAT" evidence="3">
    <location>
        <begin position="7"/>
        <end position="149"/>
    </location>
</feature>
<dbReference type="Proteomes" id="UP000225706">
    <property type="component" value="Unassembled WGS sequence"/>
</dbReference>
<dbReference type="Gene3D" id="3.40.50.12670">
    <property type="match status" value="1"/>
</dbReference>
<dbReference type="STRING" id="50429.A0A2B4R8P7"/>
<dbReference type="PANTHER" id="PTHR10098:SF108">
    <property type="entry name" value="TETRATRICOPEPTIDE REPEAT PROTEIN 28"/>
    <property type="match status" value="1"/>
</dbReference>
<dbReference type="OrthoDB" id="443318at2759"/>
<dbReference type="Gene3D" id="1.25.40.10">
    <property type="entry name" value="Tetratricopeptide repeat domain"/>
    <property type="match status" value="2"/>
</dbReference>
<name>A0A2B4R8P7_STYPI</name>
<evidence type="ECO:0000256" key="2">
    <source>
        <dbReference type="PROSITE-ProRule" id="PRU00339"/>
    </source>
</evidence>
<evidence type="ECO:0000259" key="3">
    <source>
        <dbReference type="Pfam" id="PF12770"/>
    </source>
</evidence>
<dbReference type="InterPro" id="IPR024983">
    <property type="entry name" value="CHAT_dom"/>
</dbReference>
<reference evidence="5" key="1">
    <citation type="journal article" date="2017" name="bioRxiv">
        <title>Comparative analysis of the genomes of Stylophora pistillata and Acropora digitifera provides evidence for extensive differences between species of corals.</title>
        <authorList>
            <person name="Voolstra C.R."/>
            <person name="Li Y."/>
            <person name="Liew Y.J."/>
            <person name="Baumgarten S."/>
            <person name="Zoccola D."/>
            <person name="Flot J.-F."/>
            <person name="Tambutte S."/>
            <person name="Allemand D."/>
            <person name="Aranda M."/>
        </authorList>
    </citation>
    <scope>NUCLEOTIDE SEQUENCE [LARGE SCALE GENOMIC DNA]</scope>
</reference>
<evidence type="ECO:0000313" key="5">
    <source>
        <dbReference type="Proteomes" id="UP000225706"/>
    </source>
</evidence>
<dbReference type="GO" id="GO:0006508">
    <property type="term" value="P:proteolysis"/>
    <property type="evidence" value="ECO:0007669"/>
    <property type="project" value="InterPro"/>
</dbReference>
<dbReference type="PROSITE" id="PS50005">
    <property type="entry name" value="TPR"/>
    <property type="match status" value="2"/>
</dbReference>
<dbReference type="SUPFAM" id="SSF48452">
    <property type="entry name" value="TPR-like"/>
    <property type="match status" value="2"/>
</dbReference>
<dbReference type="EMBL" id="LSMT01001209">
    <property type="protein sequence ID" value="PFX12737.1"/>
    <property type="molecule type" value="Genomic_DNA"/>
</dbReference>
<dbReference type="InterPro" id="IPR029058">
    <property type="entry name" value="AB_hydrolase_fold"/>
</dbReference>
<proteinExistence type="inferred from homology"/>
<keyword evidence="2" id="KW-0802">TPR repeat</keyword>
<gene>
    <name evidence="4" type="primary">GPSM1</name>
    <name evidence="4" type="ORF">AWC38_SpisGene23257</name>
</gene>
<feature type="repeat" description="TPR" evidence="2">
    <location>
        <begin position="334"/>
        <end position="367"/>
    </location>
</feature>
<dbReference type="PANTHER" id="PTHR10098">
    <property type="entry name" value="RAPSYN-RELATED"/>
    <property type="match status" value="1"/>
</dbReference>
<comment type="similarity">
    <text evidence="1">Belongs to the peptidase S10 family.</text>
</comment>
<dbReference type="GO" id="GO:0004185">
    <property type="term" value="F:serine-type carboxypeptidase activity"/>
    <property type="evidence" value="ECO:0007669"/>
    <property type="project" value="InterPro"/>
</dbReference>
<organism evidence="4 5">
    <name type="scientific">Stylophora pistillata</name>
    <name type="common">Smooth cauliflower coral</name>
    <dbReference type="NCBI Taxonomy" id="50429"/>
    <lineage>
        <taxon>Eukaryota</taxon>
        <taxon>Metazoa</taxon>
        <taxon>Cnidaria</taxon>
        <taxon>Anthozoa</taxon>
        <taxon>Hexacorallia</taxon>
        <taxon>Scleractinia</taxon>
        <taxon>Astrocoeniina</taxon>
        <taxon>Pocilloporidae</taxon>
        <taxon>Stylophora</taxon>
    </lineage>
</organism>
<sequence>MLGVLPLLGRLATKEAVIEQMKSVALIHFAAHGYAERGEIALCPVRTANDIPQEEEYLLTMADVSKVQLRAKLVVLSCCHSGCGEIKVEGVIGIARAFLGSGARSVLVARWALDDESTEQFINRFYQHLFRGEGASESLHEVRKWMRGELKKPKVYVKKALAFQQKIGDRKGESADYGKLGQFFQSLGGYEKAKEYTEKVLAIRKEIGDRYGEAADYGNLGTLFKSLGENEKAKEYAKKALAISKEIGDRKGEAAHYGNLGTLFHLPSEYKTAQEFIEKALAIRKEIGDRAGEATDYANLGTVFHSLSECAKAKELIEKALAIRKKIGDREGEARDYTSLGRLFHTLGEYDKADEYFLKALPICKGIGDNMNEFQIFCDLIVLKLALFNHKEAFRVLARSILVKMAGPAFRLSTGRNTSANVPQDTAENTVRWMDLHTQVIVYEGQLDMICGTVGAELWISKLQWDGMPEFLKASRKPLYAPSKLEKRETGAFLKSYKNFGLYYILNAGHMVPIDAPEMALEMIKNVLN</sequence>
<evidence type="ECO:0000313" key="4">
    <source>
        <dbReference type="EMBL" id="PFX12737.1"/>
    </source>
</evidence>